<proteinExistence type="predicted"/>
<feature type="compositionally biased region" description="Low complexity" evidence="1">
    <location>
        <begin position="21"/>
        <end position="38"/>
    </location>
</feature>
<gene>
    <name evidence="2" type="ORF">UFOVP341_40</name>
</gene>
<feature type="region of interest" description="Disordered" evidence="1">
    <location>
        <begin position="17"/>
        <end position="41"/>
    </location>
</feature>
<accession>A0A6J5M013</accession>
<evidence type="ECO:0000256" key="1">
    <source>
        <dbReference type="SAM" id="MobiDB-lite"/>
    </source>
</evidence>
<dbReference type="EMBL" id="LR796363">
    <property type="protein sequence ID" value="CAB4138863.1"/>
    <property type="molecule type" value="Genomic_DNA"/>
</dbReference>
<evidence type="ECO:0000313" key="2">
    <source>
        <dbReference type="EMBL" id="CAB4138863.1"/>
    </source>
</evidence>
<sequence>MAQREKTWAEIVAEQQARLSPPVAQPQAAQPTTTWAAPIGPPVLNPTPDLARLQETQYSFPHLSKQGDPIKVLSKKETWDYAYNKYGANAFKMNIGPDGRQSFYLDPDLLKKDPYFFKGGSEKMVLPFSSGAKEQVFKIVPKSETMLEPGLQGINPDNLNSVRDQPMVTSLARDMYEAQRRSAREDGTWDDVQDYYLRQAATVLREDAFRKNYGDDTSIARYMNNTPDNPAVSKVIPNNISNIPGIPTLTGMLSSGYGSVLDSRSASKAVDVGTDMQHLGDPGTFSPEKWDRTFRRKWVPGRNGIRDIIENQYGGELKHMTDEDKESIWNMAAKTYRQQSLEQSVDELKKSNEAKTDSWAGFGTEDARMTQGEAYSKGIGSGVSNSLQNLSASFMATGAPIAASAVASWLGGPAAGRAASSGVTYKLSHDSEFMDQVTTWLDSHDIDITNMTADEVSRRIMDLAVKDPDKFNRELNGMRQMAHLAGGLEAGVAFGLDVGLDKGLHKIGFGKFSKEGSVIRAAMKVGNRKVFTKLLAPRALRVFEDATKEGIEEYLTEVIVGFGKDAAKNYQNGQEIYDAAREAVKNLARSYTEEDDQSNETAEQRNQAGVVGIYMSLMMKAATGKGNPDTAGLRTVRSNAAREIEALRRKFPMGGPRRSVDQIVSELQKLEQNSFEQFADFAEELFLMHGHGDLQDVMNSETGINPSTGTPYNQSDIPVRDIPADKQIEMTPVSSNEAVQFPGVTPITILPAGQPVPPPVVRNGKIVRYFRKMENGDIVDVTFENAPK</sequence>
<organism evidence="2">
    <name type="scientific">uncultured Caudovirales phage</name>
    <dbReference type="NCBI Taxonomy" id="2100421"/>
    <lineage>
        <taxon>Viruses</taxon>
        <taxon>Duplodnaviria</taxon>
        <taxon>Heunggongvirae</taxon>
        <taxon>Uroviricota</taxon>
        <taxon>Caudoviricetes</taxon>
        <taxon>Peduoviridae</taxon>
        <taxon>Maltschvirus</taxon>
        <taxon>Maltschvirus maltsch</taxon>
    </lineage>
</organism>
<protein>
    <submittedName>
        <fullName evidence="2">Uncharacterized protein</fullName>
    </submittedName>
</protein>
<name>A0A6J5M013_9CAUD</name>
<reference evidence="2" key="1">
    <citation type="submission" date="2020-04" db="EMBL/GenBank/DDBJ databases">
        <authorList>
            <person name="Chiriac C."/>
            <person name="Salcher M."/>
            <person name="Ghai R."/>
            <person name="Kavagutti S V."/>
        </authorList>
    </citation>
    <scope>NUCLEOTIDE SEQUENCE</scope>
</reference>